<dbReference type="NCBIfam" id="TIGR01618">
    <property type="entry name" value="phage_P_loop"/>
    <property type="match status" value="1"/>
</dbReference>
<organism evidence="1">
    <name type="scientific">Lactococcus phage phi31</name>
    <dbReference type="NCBI Taxonomy" id="46654"/>
    <lineage>
        <taxon>Viruses</taxon>
        <taxon>Duplodnaviria</taxon>
        <taxon>Heunggongvirae</taxon>
        <taxon>Uroviricota</taxon>
        <taxon>Caudoviricetes</taxon>
    </lineage>
</organism>
<name>Q38274_9CAUD</name>
<reference evidence="2" key="2">
    <citation type="journal article" date="2001" name="Appl. Environ. Microbiol.">
        <title>Analysis of the genetic switch and replication region of a P335-type bacteriophage with an obligate lytic lifestyle on Lactococcus lactis.</title>
        <authorList>
            <person name="Madsen S.M."/>
            <person name="Mills D."/>
            <person name="Djordjevic G."/>
            <person name="Israelsen H."/>
            <person name="Klaenhammer T.R."/>
        </authorList>
    </citation>
    <scope>NUCLEOTIDE SEQUENCE</scope>
</reference>
<dbReference type="EMBL" id="U51128">
    <property type="protein sequence ID" value="AAC48871.1"/>
    <property type="molecule type" value="Genomic_DNA"/>
</dbReference>
<proteinExistence type="predicted"/>
<reference evidence="2" key="3">
    <citation type="journal article" date="2002" name="J. Bacteriol.">
        <title>Lactococcus lactis lytic bacteriophages of the P335 group are inhibited by overexpression of a truncated CI repressor.</title>
        <authorList>
            <person name="Durmaz E."/>
            <person name="Madsen S.M."/>
            <person name="Israelsen H."/>
            <person name="Klaenhammer T.R."/>
        </authorList>
    </citation>
    <scope>NUCLEOTIDE SEQUENCE</scope>
</reference>
<accession>Q38274</accession>
<protein>
    <submittedName>
        <fullName evidence="1">ORF245</fullName>
    </submittedName>
</protein>
<dbReference type="InterPro" id="IPR027417">
    <property type="entry name" value="P-loop_NTPase"/>
</dbReference>
<reference evidence="2" key="4">
    <citation type="submission" date="2006-09" db="EMBL/GenBank/DDBJ databases">
        <authorList>
            <person name="Durmaz E."/>
        </authorList>
    </citation>
    <scope>NUCLEOTIDE SEQUENCE</scope>
</reference>
<dbReference type="InterPro" id="IPR006505">
    <property type="entry name" value="Phage_nucleotide-bp"/>
</dbReference>
<dbReference type="EMBL" id="AJ292531">
    <property type="protein sequence ID" value="CAC04159.1"/>
    <property type="molecule type" value="Genomic_DNA"/>
</dbReference>
<evidence type="ECO:0000313" key="1">
    <source>
        <dbReference type="EMBL" id="AAC48871.1"/>
    </source>
</evidence>
<sequence>MEIKKASELEKGSNFSALIYAPPGTGKTSTIKYLPGRTLVIDVDRTTNVLSGEENIDIVYADINNVEVGFAKMLEEIHDEHIQNYDNIVIDNLSELEQAWLGEKAKKSKTKDGRMMGIPEMGDYNKFSFYLPNLIRYVNSWPNVNKVYTAWETTREIKLPTGQLYDQAIPQIREKIITNVMGLVNMVGRLVINEETGNRGFILTPSNATFAKNQLSDAKFAKQEEIWQFKSEVKETPDETPKQAR</sequence>
<reference evidence="1" key="1">
    <citation type="journal article" date="1997" name="J. Bacteriol.">
        <title>Molecular characterization of a genomic region in a Lactococcus bacteriophage that is involved in its sensitivity to the phage defense mechanism AbiA.</title>
        <authorList>
            <person name="Dinsmore P.K."/>
            <person name="Klaenhammer T.R."/>
        </authorList>
    </citation>
    <scope>NUCLEOTIDE SEQUENCE</scope>
</reference>
<dbReference type="Pfam" id="PF13479">
    <property type="entry name" value="AAA_24"/>
    <property type="match status" value="1"/>
</dbReference>
<dbReference type="SUPFAM" id="SSF52540">
    <property type="entry name" value="P-loop containing nucleoside triphosphate hydrolases"/>
    <property type="match status" value="1"/>
</dbReference>
<evidence type="ECO:0000313" key="2">
    <source>
        <dbReference type="EMBL" id="CAC04159.1"/>
    </source>
</evidence>